<name>A0A1Y4LBI1_9FIRM</name>
<feature type="transmembrane region" description="Helical" evidence="6">
    <location>
        <begin position="14"/>
        <end position="40"/>
    </location>
</feature>
<dbReference type="InterPro" id="IPR050638">
    <property type="entry name" value="AA-Vitamin_Transporters"/>
</dbReference>
<feature type="transmembrane region" description="Helical" evidence="6">
    <location>
        <begin position="104"/>
        <end position="126"/>
    </location>
</feature>
<dbReference type="PANTHER" id="PTHR32322">
    <property type="entry name" value="INNER MEMBRANE TRANSPORTER"/>
    <property type="match status" value="1"/>
</dbReference>
<feature type="domain" description="EamA" evidence="7">
    <location>
        <begin position="15"/>
        <end position="148"/>
    </location>
</feature>
<dbReference type="Pfam" id="PF00892">
    <property type="entry name" value="EamA"/>
    <property type="match status" value="2"/>
</dbReference>
<feature type="transmembrane region" description="Helical" evidence="6">
    <location>
        <begin position="254"/>
        <end position="273"/>
    </location>
</feature>
<dbReference type="Gene3D" id="1.10.3730.20">
    <property type="match status" value="1"/>
</dbReference>
<comment type="subcellular location">
    <subcellularLocation>
        <location evidence="1">Membrane</location>
        <topology evidence="1">Multi-pass membrane protein</topology>
    </subcellularLocation>
</comment>
<evidence type="ECO:0000256" key="2">
    <source>
        <dbReference type="ARBA" id="ARBA00007362"/>
    </source>
</evidence>
<dbReference type="PANTHER" id="PTHR32322:SF2">
    <property type="entry name" value="EAMA DOMAIN-CONTAINING PROTEIN"/>
    <property type="match status" value="1"/>
</dbReference>
<dbReference type="GO" id="GO:0016020">
    <property type="term" value="C:membrane"/>
    <property type="evidence" value="ECO:0007669"/>
    <property type="project" value="UniProtKB-SubCell"/>
</dbReference>
<evidence type="ECO:0000256" key="1">
    <source>
        <dbReference type="ARBA" id="ARBA00004141"/>
    </source>
</evidence>
<sequence>MQSERGADRDMKQYYAMIAAAGALWGLLSLFFEVLSAAGLTSPQAVGVRTVCAAVVMWLWLFVRDRRALKLKTWKHLWYFVGTGMISLAFFNSCYFACIERSTIGLAALLLYTAPVFVMLFSAVLFGEKLTGRKIGALALTVVGCGLATGAFSGGLSVHPAALAFGLASGIGYALYTVFGKFALRDYDSRTITAYTMLFAAIGVLPISQPVQAARIVFSSPQTVIMALCGGVLCTVLPYLLYTKGLTRVDAGKASIVACVEPVVAALVGMLLFAEPLDVGRLGGMALVLAAIVLLNLPVSHRTRAAS</sequence>
<keyword evidence="4 6" id="KW-1133">Transmembrane helix</keyword>
<evidence type="ECO:0000256" key="6">
    <source>
        <dbReference type="SAM" id="Phobius"/>
    </source>
</evidence>
<dbReference type="SUPFAM" id="SSF103481">
    <property type="entry name" value="Multidrug resistance efflux transporter EmrE"/>
    <property type="match status" value="2"/>
</dbReference>
<gene>
    <name evidence="8" type="ORF">B5F17_07645</name>
</gene>
<evidence type="ECO:0000259" key="7">
    <source>
        <dbReference type="Pfam" id="PF00892"/>
    </source>
</evidence>
<feature type="transmembrane region" description="Helical" evidence="6">
    <location>
        <begin position="76"/>
        <end position="98"/>
    </location>
</feature>
<feature type="domain" description="EamA" evidence="7">
    <location>
        <begin position="163"/>
        <end position="296"/>
    </location>
</feature>
<feature type="transmembrane region" description="Helical" evidence="6">
    <location>
        <begin position="192"/>
        <end position="211"/>
    </location>
</feature>
<evidence type="ECO:0000256" key="5">
    <source>
        <dbReference type="ARBA" id="ARBA00023136"/>
    </source>
</evidence>
<feature type="transmembrane region" description="Helical" evidence="6">
    <location>
        <begin position="138"/>
        <end position="156"/>
    </location>
</feature>
<reference evidence="9" key="1">
    <citation type="submission" date="2017-04" db="EMBL/GenBank/DDBJ databases">
        <title>Function of individual gut microbiota members based on whole genome sequencing of pure cultures obtained from chicken caecum.</title>
        <authorList>
            <person name="Medvecky M."/>
            <person name="Cejkova D."/>
            <person name="Polansky O."/>
            <person name="Karasova D."/>
            <person name="Kubasova T."/>
            <person name="Cizek A."/>
            <person name="Rychlik I."/>
        </authorList>
    </citation>
    <scope>NUCLEOTIDE SEQUENCE [LARGE SCALE GENOMIC DNA]</scope>
    <source>
        <strain evidence="9">An180</strain>
    </source>
</reference>
<evidence type="ECO:0000313" key="9">
    <source>
        <dbReference type="Proteomes" id="UP000195897"/>
    </source>
</evidence>
<comment type="similarity">
    <text evidence="2">Belongs to the EamA transporter family.</text>
</comment>
<dbReference type="InterPro" id="IPR000620">
    <property type="entry name" value="EamA_dom"/>
</dbReference>
<dbReference type="EMBL" id="NFKK01000007">
    <property type="protein sequence ID" value="OUP52849.1"/>
    <property type="molecule type" value="Genomic_DNA"/>
</dbReference>
<evidence type="ECO:0000256" key="4">
    <source>
        <dbReference type="ARBA" id="ARBA00022989"/>
    </source>
</evidence>
<evidence type="ECO:0000256" key="3">
    <source>
        <dbReference type="ARBA" id="ARBA00022692"/>
    </source>
</evidence>
<protein>
    <recommendedName>
        <fullName evidence="7">EamA domain-containing protein</fullName>
    </recommendedName>
</protein>
<proteinExistence type="inferred from homology"/>
<dbReference type="InterPro" id="IPR037185">
    <property type="entry name" value="EmrE-like"/>
</dbReference>
<accession>A0A1Y4LBI1</accession>
<dbReference type="Proteomes" id="UP000195897">
    <property type="component" value="Unassembled WGS sequence"/>
</dbReference>
<feature type="transmembrane region" description="Helical" evidence="6">
    <location>
        <begin position="46"/>
        <end position="64"/>
    </location>
</feature>
<evidence type="ECO:0000313" key="8">
    <source>
        <dbReference type="EMBL" id="OUP52849.1"/>
    </source>
</evidence>
<feature type="transmembrane region" description="Helical" evidence="6">
    <location>
        <begin position="279"/>
        <end position="299"/>
    </location>
</feature>
<comment type="caution">
    <text evidence="8">The sequence shown here is derived from an EMBL/GenBank/DDBJ whole genome shotgun (WGS) entry which is preliminary data.</text>
</comment>
<feature type="transmembrane region" description="Helical" evidence="6">
    <location>
        <begin position="162"/>
        <end position="180"/>
    </location>
</feature>
<feature type="transmembrane region" description="Helical" evidence="6">
    <location>
        <begin position="223"/>
        <end position="242"/>
    </location>
</feature>
<keyword evidence="5 6" id="KW-0472">Membrane</keyword>
<keyword evidence="3 6" id="KW-0812">Transmembrane</keyword>
<dbReference type="AlphaFoldDB" id="A0A1Y4LBI1"/>
<organism evidence="8 9">
    <name type="scientific">Butyricicoccus pullicaecorum</name>
    <dbReference type="NCBI Taxonomy" id="501571"/>
    <lineage>
        <taxon>Bacteria</taxon>
        <taxon>Bacillati</taxon>
        <taxon>Bacillota</taxon>
        <taxon>Clostridia</taxon>
        <taxon>Eubacteriales</taxon>
        <taxon>Butyricicoccaceae</taxon>
        <taxon>Butyricicoccus</taxon>
    </lineage>
</organism>